<protein>
    <submittedName>
        <fullName evidence="5">Urease accessory protein UreE</fullName>
    </submittedName>
</protein>
<evidence type="ECO:0000256" key="2">
    <source>
        <dbReference type="ARBA" id="ARBA00022596"/>
    </source>
</evidence>
<sequence length="150" mass="17205">MILIETIIGNVKNDPSWQEKTRGYQHDVLSLEQWEAQKSRCRKQSEQGFDIGIALDRRMRLTDGDILLCDDDKKYLLTVHITLREVLVIQLASLATAEFEGAIKRVFELGHALGNQHWKSVIKGTQVYVPLSVEKKMMNSVLKNAWLRAI</sequence>
<keyword evidence="3" id="KW-0143">Chaperone</keyword>
<feature type="domain" description="UreE urease accessory N-terminal" evidence="4">
    <location>
        <begin position="7"/>
        <end position="75"/>
    </location>
</feature>
<dbReference type="InterPro" id="IPR012406">
    <property type="entry name" value="UreE"/>
</dbReference>
<proteinExistence type="predicted"/>
<dbReference type="Pfam" id="PF02814">
    <property type="entry name" value="UreE_N"/>
    <property type="match status" value="1"/>
</dbReference>
<dbReference type="Proteomes" id="UP000255099">
    <property type="component" value="Unassembled WGS sequence"/>
</dbReference>
<dbReference type="InterPro" id="IPR004029">
    <property type="entry name" value="UreE_N"/>
</dbReference>
<dbReference type="GO" id="GO:0016151">
    <property type="term" value="F:nickel cation binding"/>
    <property type="evidence" value="ECO:0007669"/>
    <property type="project" value="InterPro"/>
</dbReference>
<name>A0A377VWD3_KLEPN</name>
<evidence type="ECO:0000313" key="6">
    <source>
        <dbReference type="Proteomes" id="UP000255099"/>
    </source>
</evidence>
<dbReference type="AlphaFoldDB" id="A0A377VWD3"/>
<dbReference type="SUPFAM" id="SSF69287">
    <property type="entry name" value="Urease metallochaperone UreE, N-terminal domain"/>
    <property type="match status" value="1"/>
</dbReference>
<dbReference type="PIRSF" id="PIRSF036402">
    <property type="entry name" value="Ureas_acces_UreE"/>
    <property type="match status" value="1"/>
</dbReference>
<dbReference type="GO" id="GO:0005737">
    <property type="term" value="C:cytoplasm"/>
    <property type="evidence" value="ECO:0007669"/>
    <property type="project" value="InterPro"/>
</dbReference>
<keyword evidence="2" id="KW-0533">Nickel</keyword>
<organism evidence="5 6">
    <name type="scientific">Klebsiella pneumoniae</name>
    <dbReference type="NCBI Taxonomy" id="573"/>
    <lineage>
        <taxon>Bacteria</taxon>
        <taxon>Pseudomonadati</taxon>
        <taxon>Pseudomonadota</taxon>
        <taxon>Gammaproteobacteria</taxon>
        <taxon>Enterobacterales</taxon>
        <taxon>Enterobacteriaceae</taxon>
        <taxon>Klebsiella/Raoultella group</taxon>
        <taxon>Klebsiella</taxon>
        <taxon>Klebsiella pneumoniae complex</taxon>
    </lineage>
</organism>
<reference evidence="5 6" key="1">
    <citation type="submission" date="2018-06" db="EMBL/GenBank/DDBJ databases">
        <authorList>
            <consortium name="Pathogen Informatics"/>
            <person name="Doyle S."/>
        </authorList>
    </citation>
    <scope>NUCLEOTIDE SEQUENCE [LARGE SCALE GENOMIC DNA]</scope>
    <source>
        <strain evidence="5 6">NCTC9637</strain>
    </source>
</reference>
<evidence type="ECO:0000256" key="1">
    <source>
        <dbReference type="ARBA" id="ARBA00022490"/>
    </source>
</evidence>
<dbReference type="SMART" id="SM00988">
    <property type="entry name" value="UreE_N"/>
    <property type="match status" value="1"/>
</dbReference>
<accession>A0A377VWD3</accession>
<evidence type="ECO:0000313" key="5">
    <source>
        <dbReference type="EMBL" id="STT46579.1"/>
    </source>
</evidence>
<keyword evidence="1" id="KW-0963">Cytoplasm</keyword>
<dbReference type="InterPro" id="IPR036118">
    <property type="entry name" value="UreE_N_sf"/>
</dbReference>
<evidence type="ECO:0000256" key="3">
    <source>
        <dbReference type="ARBA" id="ARBA00023186"/>
    </source>
</evidence>
<evidence type="ECO:0000259" key="4">
    <source>
        <dbReference type="SMART" id="SM00988"/>
    </source>
</evidence>
<dbReference type="EMBL" id="UGLB01000003">
    <property type="protein sequence ID" value="STT46579.1"/>
    <property type="molecule type" value="Genomic_DNA"/>
</dbReference>
<dbReference type="Gene3D" id="2.60.260.20">
    <property type="entry name" value="Urease metallochaperone UreE, N-terminal domain"/>
    <property type="match status" value="1"/>
</dbReference>
<gene>
    <name evidence="5" type="primary">ureE_2</name>
    <name evidence="5" type="ORF">NCTC9637_01458</name>
</gene>
<dbReference type="GO" id="GO:0006457">
    <property type="term" value="P:protein folding"/>
    <property type="evidence" value="ECO:0007669"/>
    <property type="project" value="InterPro"/>
</dbReference>